<name>A0A6A3D3L0_HIBSY</name>
<evidence type="ECO:0000313" key="3">
    <source>
        <dbReference type="Proteomes" id="UP000436088"/>
    </source>
</evidence>
<evidence type="ECO:0000259" key="1">
    <source>
        <dbReference type="Pfam" id="PF13456"/>
    </source>
</evidence>
<dbReference type="PANTHER" id="PTHR47074:SF11">
    <property type="entry name" value="REVERSE TRANSCRIPTASE-LIKE PROTEIN"/>
    <property type="match status" value="1"/>
</dbReference>
<dbReference type="InterPro" id="IPR044730">
    <property type="entry name" value="RNase_H-like_dom_plant"/>
</dbReference>
<proteinExistence type="predicted"/>
<reference evidence="2" key="1">
    <citation type="submission" date="2019-09" db="EMBL/GenBank/DDBJ databases">
        <title>Draft genome information of white flower Hibiscus syriacus.</title>
        <authorList>
            <person name="Kim Y.-M."/>
        </authorList>
    </citation>
    <scope>NUCLEOTIDE SEQUENCE [LARGE SCALE GENOMIC DNA]</scope>
    <source>
        <strain evidence="2">YM2019G1</strain>
    </source>
</reference>
<keyword evidence="3" id="KW-1185">Reference proteome</keyword>
<dbReference type="InterPro" id="IPR036397">
    <property type="entry name" value="RNaseH_sf"/>
</dbReference>
<organism evidence="2 3">
    <name type="scientific">Hibiscus syriacus</name>
    <name type="common">Rose of Sharon</name>
    <dbReference type="NCBI Taxonomy" id="106335"/>
    <lineage>
        <taxon>Eukaryota</taxon>
        <taxon>Viridiplantae</taxon>
        <taxon>Streptophyta</taxon>
        <taxon>Embryophyta</taxon>
        <taxon>Tracheophyta</taxon>
        <taxon>Spermatophyta</taxon>
        <taxon>Magnoliopsida</taxon>
        <taxon>eudicotyledons</taxon>
        <taxon>Gunneridae</taxon>
        <taxon>Pentapetalae</taxon>
        <taxon>rosids</taxon>
        <taxon>malvids</taxon>
        <taxon>Malvales</taxon>
        <taxon>Malvaceae</taxon>
        <taxon>Malvoideae</taxon>
        <taxon>Hibiscus</taxon>
    </lineage>
</organism>
<dbReference type="AlphaFoldDB" id="A0A6A3D3L0"/>
<dbReference type="GO" id="GO:0004523">
    <property type="term" value="F:RNA-DNA hybrid ribonuclease activity"/>
    <property type="evidence" value="ECO:0007669"/>
    <property type="project" value="InterPro"/>
</dbReference>
<evidence type="ECO:0000313" key="2">
    <source>
        <dbReference type="EMBL" id="KAE8733962.1"/>
    </source>
</evidence>
<dbReference type="PANTHER" id="PTHR47074">
    <property type="entry name" value="BNAC02G40300D PROTEIN"/>
    <property type="match status" value="1"/>
</dbReference>
<dbReference type="EMBL" id="VEPZ02000081">
    <property type="protein sequence ID" value="KAE8733962.1"/>
    <property type="molecule type" value="Genomic_DNA"/>
</dbReference>
<dbReference type="CDD" id="cd06222">
    <property type="entry name" value="RNase_H_like"/>
    <property type="match status" value="1"/>
</dbReference>
<dbReference type="InterPro" id="IPR052929">
    <property type="entry name" value="RNase_H-like_EbsB-rel"/>
</dbReference>
<dbReference type="Gene3D" id="3.30.420.10">
    <property type="entry name" value="Ribonuclease H-like superfamily/Ribonuclease H"/>
    <property type="match status" value="1"/>
</dbReference>
<sequence>MQMINKCQFEANFFCNIKFLCIGSYFSGTYDYPICFLQRFYNLETLEVLGCDLVELSPSEGDAGEDKEIIPIRSPVAFEKERSDFQEEYHVHNYSIRPILPLGPKVVQWCPPSILLLKFNVDGAFRIEYRCGAVGFFVRSNRGFVWGGGAHFVREAHSAEFVEAQAVIHELKFASSKGFTKIIIECDAFAVVSRLKCKSPDFAMPGLVLEEAKQLMNSFEYV</sequence>
<dbReference type="Proteomes" id="UP000436088">
    <property type="component" value="Unassembled WGS sequence"/>
</dbReference>
<dbReference type="SUPFAM" id="SSF53098">
    <property type="entry name" value="Ribonuclease H-like"/>
    <property type="match status" value="1"/>
</dbReference>
<dbReference type="InterPro" id="IPR012337">
    <property type="entry name" value="RNaseH-like_sf"/>
</dbReference>
<dbReference type="Pfam" id="PF13456">
    <property type="entry name" value="RVT_3"/>
    <property type="match status" value="1"/>
</dbReference>
<gene>
    <name evidence="2" type="ORF">F3Y22_tig00000913pilonHSYRG00011</name>
</gene>
<feature type="domain" description="RNase H type-1" evidence="1">
    <location>
        <begin position="120"/>
        <end position="222"/>
    </location>
</feature>
<comment type="caution">
    <text evidence="2">The sequence shown here is derived from an EMBL/GenBank/DDBJ whole genome shotgun (WGS) entry which is preliminary data.</text>
</comment>
<dbReference type="GO" id="GO:0003676">
    <property type="term" value="F:nucleic acid binding"/>
    <property type="evidence" value="ECO:0007669"/>
    <property type="project" value="InterPro"/>
</dbReference>
<dbReference type="InterPro" id="IPR002156">
    <property type="entry name" value="RNaseH_domain"/>
</dbReference>
<protein>
    <recommendedName>
        <fullName evidence="1">RNase H type-1 domain-containing protein</fullName>
    </recommendedName>
</protein>
<accession>A0A6A3D3L0</accession>